<keyword evidence="1 4" id="KW-0489">Methyltransferase</keyword>
<dbReference type="InterPro" id="IPR029063">
    <property type="entry name" value="SAM-dependent_MTases_sf"/>
</dbReference>
<dbReference type="PROSITE" id="PS01231">
    <property type="entry name" value="TRMA_2"/>
    <property type="match status" value="1"/>
</dbReference>
<gene>
    <name evidence="6" type="primary">rlmD</name>
    <name evidence="6" type="ORF">QUW08_02495</name>
</gene>
<dbReference type="RefSeq" id="WP_289599024.1">
    <property type="nucleotide sequence ID" value="NZ_JAUDCL010000003.1"/>
</dbReference>
<dbReference type="NCBIfam" id="TIGR00479">
    <property type="entry name" value="rumA"/>
    <property type="match status" value="1"/>
</dbReference>
<dbReference type="PROSITE" id="PS51687">
    <property type="entry name" value="SAM_MT_RNA_M5U"/>
    <property type="match status" value="1"/>
</dbReference>
<accession>A0ABT7UPA1</accession>
<evidence type="ECO:0000313" key="6">
    <source>
        <dbReference type="EMBL" id="MDM8200168.1"/>
    </source>
</evidence>
<feature type="active site" description="Nucleophile" evidence="4">
    <location>
        <position position="338"/>
    </location>
</feature>
<dbReference type="PROSITE" id="PS01230">
    <property type="entry name" value="TRMA_1"/>
    <property type="match status" value="1"/>
</dbReference>
<feature type="binding site" evidence="4">
    <location>
        <position position="263"/>
    </location>
    <ligand>
        <name>S-adenosyl-L-methionine</name>
        <dbReference type="ChEBI" id="CHEBI:59789"/>
    </ligand>
</feature>
<keyword evidence="3 4" id="KW-0949">S-adenosyl-L-methionine</keyword>
<dbReference type="Proteomes" id="UP001529380">
    <property type="component" value="Unassembled WGS sequence"/>
</dbReference>
<keyword evidence="2 4" id="KW-0808">Transferase</keyword>
<dbReference type="Gene3D" id="3.40.50.150">
    <property type="entry name" value="Vaccinia Virus protein VP39"/>
    <property type="match status" value="1"/>
</dbReference>
<dbReference type="GO" id="GO:0032259">
    <property type="term" value="P:methylation"/>
    <property type="evidence" value="ECO:0007669"/>
    <property type="project" value="UniProtKB-KW"/>
</dbReference>
<evidence type="ECO:0000256" key="4">
    <source>
        <dbReference type="PROSITE-ProRule" id="PRU01024"/>
    </source>
</evidence>
<reference evidence="7" key="2">
    <citation type="submission" date="2023-06" db="EMBL/GenBank/DDBJ databases">
        <title>Identification and characterization of horizontal gene transfer across gut microbiota members of farm animals based on homology search.</title>
        <authorList>
            <person name="Zeman M."/>
            <person name="Kubasova T."/>
            <person name="Jahodarova E."/>
            <person name="Nykrynova M."/>
            <person name="Rychlik I."/>
        </authorList>
    </citation>
    <scope>NUCLEOTIDE SEQUENCE [LARGE SCALE GENOMIC DNA]</scope>
    <source>
        <strain evidence="7">ET340</strain>
    </source>
</reference>
<dbReference type="InterPro" id="IPR030391">
    <property type="entry name" value="MeTrfase_TrmA_CS"/>
</dbReference>
<evidence type="ECO:0000256" key="5">
    <source>
        <dbReference type="PROSITE-ProRule" id="PRU10015"/>
    </source>
</evidence>
<dbReference type="Pfam" id="PF05958">
    <property type="entry name" value="tRNA_U5-meth_tr"/>
    <property type="match status" value="1"/>
</dbReference>
<feature type="binding site" evidence="4">
    <location>
        <position position="311"/>
    </location>
    <ligand>
        <name>S-adenosyl-L-methionine</name>
        <dbReference type="ChEBI" id="CHEBI:59789"/>
    </ligand>
</feature>
<dbReference type="PANTHER" id="PTHR11061">
    <property type="entry name" value="RNA M5U METHYLTRANSFERASE"/>
    <property type="match status" value="1"/>
</dbReference>
<dbReference type="InterPro" id="IPR010280">
    <property type="entry name" value="U5_MeTrfase_fam"/>
</dbReference>
<dbReference type="InterPro" id="IPR030390">
    <property type="entry name" value="MeTrfase_TrmA_AS"/>
</dbReference>
<evidence type="ECO:0000313" key="7">
    <source>
        <dbReference type="Proteomes" id="UP001529380"/>
    </source>
</evidence>
<dbReference type="SUPFAM" id="SSF53335">
    <property type="entry name" value="S-adenosyl-L-methionine-dependent methyltransferases"/>
    <property type="match status" value="1"/>
</dbReference>
<dbReference type="GO" id="GO:0008168">
    <property type="term" value="F:methyltransferase activity"/>
    <property type="evidence" value="ECO:0007669"/>
    <property type="project" value="UniProtKB-KW"/>
</dbReference>
<dbReference type="CDD" id="cd02440">
    <property type="entry name" value="AdoMet_MTases"/>
    <property type="match status" value="1"/>
</dbReference>
<evidence type="ECO:0000256" key="2">
    <source>
        <dbReference type="ARBA" id="ARBA00022679"/>
    </source>
</evidence>
<comment type="caution">
    <text evidence="6">The sequence shown here is derived from an EMBL/GenBank/DDBJ whole genome shotgun (WGS) entry which is preliminary data.</text>
</comment>
<organism evidence="6 7">
    <name type="scientific">Allofournierella massiliensis</name>
    <dbReference type="NCBI Taxonomy" id="1650663"/>
    <lineage>
        <taxon>Bacteria</taxon>
        <taxon>Bacillati</taxon>
        <taxon>Bacillota</taxon>
        <taxon>Clostridia</taxon>
        <taxon>Eubacteriales</taxon>
        <taxon>Oscillospiraceae</taxon>
        <taxon>Allofournierella</taxon>
    </lineage>
</organism>
<reference evidence="6 7" key="1">
    <citation type="submission" date="2023-06" db="EMBL/GenBank/DDBJ databases">
        <title>Identification and characterization of horizontal gene transfer across gut microbiota members of farm animals based on homology search.</title>
        <authorList>
            <person name="Schwarzerova J."/>
            <person name="Nykrynova M."/>
            <person name="Jureckova K."/>
            <person name="Cejkova D."/>
            <person name="Rychlik I."/>
        </authorList>
    </citation>
    <scope>NUCLEOTIDE SEQUENCE [LARGE SCALE GENOMIC DNA]</scope>
    <source>
        <strain evidence="6 7">ET340</strain>
    </source>
</reference>
<dbReference type="EMBL" id="JAUDCL010000003">
    <property type="protein sequence ID" value="MDM8200168.1"/>
    <property type="molecule type" value="Genomic_DNA"/>
</dbReference>
<feature type="active site" evidence="5">
    <location>
        <position position="338"/>
    </location>
</feature>
<name>A0ABT7UPA1_9FIRM</name>
<evidence type="ECO:0000256" key="1">
    <source>
        <dbReference type="ARBA" id="ARBA00022603"/>
    </source>
</evidence>
<feature type="binding site" evidence="4">
    <location>
        <position position="213"/>
    </location>
    <ligand>
        <name>S-adenosyl-L-methionine</name>
        <dbReference type="ChEBI" id="CHEBI:59789"/>
    </ligand>
</feature>
<keyword evidence="7" id="KW-1185">Reference proteome</keyword>
<sequence>MKNTCSCRKKGCGGCPLLALPYPEQLAKKQKDVENLLGKFGPVQPILGMEDPWHYRNKAVSTFCAGPGRSLQSGIYAQGTHRVIPVEECLLHNPALDEAIAAVRTAAAACRYEPFNEDRRTGLIRHVLVRHSRATGQILVCLVTAQTALPGSKAFVTKLRQLCPSVSTVVQNINPRHSSAVLGSAEKLLYGKGYIEDTLCGVKFRLSAASFYQVNPVQTERLYQTAIEAAGLDGSQSVLDAYCGVGTIGLASAAKAKSVLGVELNRSAVNCAIQNAKANGITNARFLCADATSAIQRMAQQGERMDVVFLDPPRAGSTPEFLQAVCQLAPERVVYISCNSETQRRDLEYLTARGWKASFIQPVDLFPHTEHVETVVLLTRS</sequence>
<proteinExistence type="inferred from homology"/>
<evidence type="ECO:0000256" key="3">
    <source>
        <dbReference type="ARBA" id="ARBA00022691"/>
    </source>
</evidence>
<dbReference type="PANTHER" id="PTHR11061:SF30">
    <property type="entry name" value="TRNA (URACIL(54)-C(5))-METHYLTRANSFERASE"/>
    <property type="match status" value="1"/>
</dbReference>
<feature type="binding site" evidence="4">
    <location>
        <position position="242"/>
    </location>
    <ligand>
        <name>S-adenosyl-L-methionine</name>
        <dbReference type="ChEBI" id="CHEBI:59789"/>
    </ligand>
</feature>
<comment type="similarity">
    <text evidence="4">Belongs to the class I-like SAM-binding methyltransferase superfamily. RNA M5U methyltransferase family.</text>
</comment>
<reference evidence="6 7" key="3">
    <citation type="submission" date="2023-06" db="EMBL/GenBank/DDBJ databases">
        <authorList>
            <person name="Zeman M."/>
            <person name="Kubasova T."/>
            <person name="Jahodarova E."/>
            <person name="Nykrynova M."/>
            <person name="Rychlik I."/>
        </authorList>
    </citation>
    <scope>NUCLEOTIDE SEQUENCE [LARGE SCALE GENOMIC DNA]</scope>
    <source>
        <strain evidence="6 7">ET340</strain>
    </source>
</reference>
<dbReference type="EC" id="2.1.1.190" evidence="6"/>
<dbReference type="Gene3D" id="2.40.50.1070">
    <property type="match status" value="1"/>
</dbReference>
<protein>
    <submittedName>
        <fullName evidence="6">23S rRNA (Uracil(1939)-C(5))-methyltransferase RlmD</fullName>
        <ecNumber evidence="6">2.1.1.190</ecNumber>
    </submittedName>
</protein>